<dbReference type="SFLD" id="SFLDS00029">
    <property type="entry name" value="Radical_SAM"/>
    <property type="match status" value="1"/>
</dbReference>
<dbReference type="InterPro" id="IPR058240">
    <property type="entry name" value="rSAM_sf"/>
</dbReference>
<dbReference type="InterPro" id="IPR007197">
    <property type="entry name" value="rSAM"/>
</dbReference>
<dbReference type="InterPro" id="IPR023404">
    <property type="entry name" value="rSAM_horseshoe"/>
</dbReference>
<dbReference type="EMBL" id="PNIE01000084">
    <property type="protein sequence ID" value="PMP61414.1"/>
    <property type="molecule type" value="Genomic_DNA"/>
</dbReference>
<feature type="domain" description="Radical SAM core" evidence="1">
    <location>
        <begin position="231"/>
        <end position="462"/>
    </location>
</feature>
<proteinExistence type="predicted"/>
<evidence type="ECO:0000313" key="3">
    <source>
        <dbReference type="Proteomes" id="UP000235731"/>
    </source>
</evidence>
<sequence>MMMDYPEDLLIYVKKPSRYLGREPFFPLKDWDKASLRVCLGYPDLYEVGRSHLGINILAGIINSQESYLCDLVFAVLPDMETELKKRNLPLLSLNYRRPLKDFEVLGLTYAYELLATNILQILNLAGIPFKASERSSEYPIILGGGPCCGNPEPVAEIFDALIIGDGEEAILEILKAIEIWKSSSSKKEELYETFLKIEGVYVPLYKNKVKKRTYITQKKFTPLYSIPIIPLSHDRVSIEISRGCTRSCRFCEAGFYYRPVREKSPLEILEEIKTAFNLTGYREASLMSLSAGDYTCLEDLVSLLKREFYSASLREYIFTLPSLRIGSLTPKVLEFLKMGRTSTITLAVEAASERLRRVINKNLTLEALFRDIELAKNYGFRRIKLYFMLGLPTEREEDLEELIKLYKNLKKTFKEVDISFSASIFIPKPHTPFQWERQISVDEAYEKIRFIKNSLKDHFKAHNPKQSLLEGVLARGGRELFSLLIEVYGKGARLDSWSDYFNFQIWVKSSEELKINLEDYLKERSLEEALPWDHIDLGVKKDFLIEERKKAFRGEYTFDCRFEKCVRCGVCQGKIKNYLSKDKANNIEISNSYESVEIFGEEQEIWYEVYYNKKGPSKFLSQLEVLRLFEMVLRREGFKLSYTKGFNPRPKFICGEAVAVGIEVEKEFLGIAFREALPEDSLRGLKIYLGLEIVEAIRRGENKPSLPEREEFYLLFPKKPLNPEEILIKTSSEVILAIEDKNQIRVKPKSKGFSILKFLKKLLEIENPLEFFKILKIYN</sequence>
<reference evidence="2 3" key="1">
    <citation type="submission" date="2018-01" db="EMBL/GenBank/DDBJ databases">
        <title>Metagenomic assembled genomes from two thermal pools in the Uzon Caldera, Kamchatka, Russia.</title>
        <authorList>
            <person name="Wilkins L."/>
            <person name="Ettinger C."/>
        </authorList>
    </citation>
    <scope>NUCLEOTIDE SEQUENCE [LARGE SCALE GENOMIC DNA]</scope>
    <source>
        <strain evidence="2">ZAV-15</strain>
    </source>
</reference>
<dbReference type="GO" id="GO:0003824">
    <property type="term" value="F:catalytic activity"/>
    <property type="evidence" value="ECO:0007669"/>
    <property type="project" value="InterPro"/>
</dbReference>
<dbReference type="InterPro" id="IPR045784">
    <property type="entry name" value="Radical_SAM_N2"/>
</dbReference>
<accession>A0A2N7PID5</accession>
<dbReference type="InterPro" id="IPR018768">
    <property type="entry name" value="DUF2344"/>
</dbReference>
<dbReference type="PANTHER" id="PTHR42731">
    <property type="entry name" value="SLL1084 PROTEIN"/>
    <property type="match status" value="1"/>
</dbReference>
<dbReference type="Gene3D" id="3.40.50.280">
    <property type="entry name" value="Cobalamin-binding domain"/>
    <property type="match status" value="1"/>
</dbReference>
<dbReference type="Pfam" id="PF04055">
    <property type="entry name" value="Radical_SAM"/>
    <property type="match status" value="1"/>
</dbReference>
<dbReference type="PROSITE" id="PS51918">
    <property type="entry name" value="RADICAL_SAM"/>
    <property type="match status" value="1"/>
</dbReference>
<dbReference type="Gene3D" id="3.80.30.20">
    <property type="entry name" value="tm_1862 like domain"/>
    <property type="match status" value="1"/>
</dbReference>
<dbReference type="Proteomes" id="UP000235731">
    <property type="component" value="Unassembled WGS sequence"/>
</dbReference>
<dbReference type="SFLD" id="SFLDG01082">
    <property type="entry name" value="B12-binding_domain_containing"/>
    <property type="match status" value="1"/>
</dbReference>
<comment type="caution">
    <text evidence="2">The sequence shown here is derived from an EMBL/GenBank/DDBJ whole genome shotgun (WGS) entry which is preliminary data.</text>
</comment>
<dbReference type="PANTHER" id="PTHR42731:SF1">
    <property type="entry name" value="RADICAL SAM DOMAIN PROTEIN"/>
    <property type="match status" value="1"/>
</dbReference>
<dbReference type="NCBIfam" id="TIGR03936">
    <property type="entry name" value="sam_1_link_chp"/>
    <property type="match status" value="1"/>
</dbReference>
<evidence type="ECO:0000313" key="2">
    <source>
        <dbReference type="EMBL" id="PMP61414.1"/>
    </source>
</evidence>
<dbReference type="InterPro" id="IPR006638">
    <property type="entry name" value="Elp3/MiaA/NifB-like_rSAM"/>
</dbReference>
<dbReference type="AlphaFoldDB" id="A0A2N7PID5"/>
<protein>
    <submittedName>
        <fullName evidence="2">B12-binding domain-containing radical SAM protein</fullName>
    </submittedName>
</protein>
<evidence type="ECO:0000259" key="1">
    <source>
        <dbReference type="PROSITE" id="PS51918"/>
    </source>
</evidence>
<dbReference type="Pfam" id="PF10105">
    <property type="entry name" value="DUF2344"/>
    <property type="match status" value="1"/>
</dbReference>
<name>A0A2N7PID5_9BACT</name>
<dbReference type="CDD" id="cd01335">
    <property type="entry name" value="Radical_SAM"/>
    <property type="match status" value="1"/>
</dbReference>
<dbReference type="SUPFAM" id="SSF102114">
    <property type="entry name" value="Radical SAM enzymes"/>
    <property type="match status" value="1"/>
</dbReference>
<dbReference type="SMART" id="SM00729">
    <property type="entry name" value="Elp3"/>
    <property type="match status" value="1"/>
</dbReference>
<gene>
    <name evidence="2" type="ORF">C0197_05690</name>
</gene>
<organism evidence="2 3">
    <name type="scientific">Caldimicrobium thiodismutans</name>
    <dbReference type="NCBI Taxonomy" id="1653476"/>
    <lineage>
        <taxon>Bacteria</taxon>
        <taxon>Pseudomonadati</taxon>
        <taxon>Thermodesulfobacteriota</taxon>
        <taxon>Thermodesulfobacteria</taxon>
        <taxon>Thermodesulfobacteriales</taxon>
        <taxon>Thermodesulfobacteriaceae</taxon>
        <taxon>Caldimicrobium</taxon>
    </lineage>
</organism>
<dbReference type="GO" id="GO:0051536">
    <property type="term" value="F:iron-sulfur cluster binding"/>
    <property type="evidence" value="ECO:0007669"/>
    <property type="project" value="InterPro"/>
</dbReference>
<dbReference type="Pfam" id="PF19864">
    <property type="entry name" value="Radical_SAM_N2"/>
    <property type="match status" value="1"/>
</dbReference>